<dbReference type="AlphaFoldDB" id="A0AAE8SQT6"/>
<dbReference type="Proteomes" id="UP001187682">
    <property type="component" value="Unassembled WGS sequence"/>
</dbReference>
<accession>A0AAE8SQT6</accession>
<evidence type="ECO:0000256" key="1">
    <source>
        <dbReference type="SAM" id="MobiDB-lite"/>
    </source>
</evidence>
<sequence>MIRLPWPFSRGVQNQEDRPPIHEPSQHRPRSYDSSYEDCTDWDVPDPRDKTRRVSFGSHSTIVYGHPSTGGVLVLEHCNGVDLNFLGLPRFETASSSDDPVAEDLHCARMRQLGAWYFRSVYEYDLASCGMGDEDLNNRKVVIAAWPQSGSGVWVLVIHRWERGERGEGVVRNAFSMDERCEVVKKLGGRFYSDPKECLHLEL</sequence>
<proteinExistence type="predicted"/>
<name>A0AAE8SQT6_9PEZI</name>
<evidence type="ECO:0000313" key="2">
    <source>
        <dbReference type="EMBL" id="SPN96542.1"/>
    </source>
</evidence>
<feature type="region of interest" description="Disordered" evidence="1">
    <location>
        <begin position="1"/>
        <end position="44"/>
    </location>
</feature>
<organism evidence="2 3">
    <name type="scientific">Cephalotrichum gorgonifer</name>
    <dbReference type="NCBI Taxonomy" id="2041049"/>
    <lineage>
        <taxon>Eukaryota</taxon>
        <taxon>Fungi</taxon>
        <taxon>Dikarya</taxon>
        <taxon>Ascomycota</taxon>
        <taxon>Pezizomycotina</taxon>
        <taxon>Sordariomycetes</taxon>
        <taxon>Hypocreomycetidae</taxon>
        <taxon>Microascales</taxon>
        <taxon>Microascaceae</taxon>
        <taxon>Cephalotrichum</taxon>
    </lineage>
</organism>
<feature type="compositionally biased region" description="Acidic residues" evidence="1">
    <location>
        <begin position="35"/>
        <end position="44"/>
    </location>
</feature>
<dbReference type="EMBL" id="ONZQ02000001">
    <property type="protein sequence ID" value="SPN96542.1"/>
    <property type="molecule type" value="Genomic_DNA"/>
</dbReference>
<feature type="compositionally biased region" description="Basic and acidic residues" evidence="1">
    <location>
        <begin position="15"/>
        <end position="26"/>
    </location>
</feature>
<comment type="caution">
    <text evidence="2">The sequence shown here is derived from an EMBL/GenBank/DDBJ whole genome shotgun (WGS) entry which is preliminary data.</text>
</comment>
<keyword evidence="3" id="KW-1185">Reference proteome</keyword>
<reference evidence="2" key="1">
    <citation type="submission" date="2018-03" db="EMBL/GenBank/DDBJ databases">
        <authorList>
            <person name="Guldener U."/>
        </authorList>
    </citation>
    <scope>NUCLEOTIDE SEQUENCE</scope>
</reference>
<evidence type="ECO:0000313" key="3">
    <source>
        <dbReference type="Proteomes" id="UP001187682"/>
    </source>
</evidence>
<gene>
    <name evidence="2" type="ORF">DNG_00065</name>
</gene>
<protein>
    <submittedName>
        <fullName evidence="2">Uncharacterized protein</fullName>
    </submittedName>
</protein>